<dbReference type="InterPro" id="IPR003305">
    <property type="entry name" value="CenC_carb-bd"/>
</dbReference>
<evidence type="ECO:0000256" key="2">
    <source>
        <dbReference type="SAM" id="MobiDB-lite"/>
    </source>
</evidence>
<feature type="transmembrane region" description="Helical" evidence="3">
    <location>
        <begin position="20"/>
        <end position="49"/>
    </location>
</feature>
<dbReference type="InterPro" id="IPR008979">
    <property type="entry name" value="Galactose-bd-like_sf"/>
</dbReference>
<dbReference type="OrthoDB" id="5105784at2759"/>
<feature type="domain" description="CBM-cenC" evidence="4">
    <location>
        <begin position="137"/>
        <end position="206"/>
    </location>
</feature>
<dbReference type="GO" id="GO:0016798">
    <property type="term" value="F:hydrolase activity, acting on glycosyl bonds"/>
    <property type="evidence" value="ECO:0007669"/>
    <property type="project" value="InterPro"/>
</dbReference>
<accession>A0A8H4L3T5</accession>
<evidence type="ECO:0000256" key="3">
    <source>
        <dbReference type="SAM" id="Phobius"/>
    </source>
</evidence>
<reference evidence="5 6" key="1">
    <citation type="submission" date="2020-01" db="EMBL/GenBank/DDBJ databases">
        <title>Identification and distribution of gene clusters putatively required for synthesis of sphingolipid metabolism inhibitors in phylogenetically diverse species of the filamentous fungus Fusarium.</title>
        <authorList>
            <person name="Kim H.-S."/>
            <person name="Busman M."/>
            <person name="Brown D.W."/>
            <person name="Divon H."/>
            <person name="Uhlig S."/>
            <person name="Proctor R.H."/>
        </authorList>
    </citation>
    <scope>NUCLEOTIDE SEQUENCE [LARGE SCALE GENOMIC DNA]</scope>
    <source>
        <strain evidence="5 6">NRRL 20459</strain>
    </source>
</reference>
<organism evidence="5 6">
    <name type="scientific">Fusarium albosuccineum</name>
    <dbReference type="NCBI Taxonomy" id="1237068"/>
    <lineage>
        <taxon>Eukaryota</taxon>
        <taxon>Fungi</taxon>
        <taxon>Dikarya</taxon>
        <taxon>Ascomycota</taxon>
        <taxon>Pezizomycotina</taxon>
        <taxon>Sordariomycetes</taxon>
        <taxon>Hypocreomycetidae</taxon>
        <taxon>Hypocreales</taxon>
        <taxon>Nectriaceae</taxon>
        <taxon>Fusarium</taxon>
        <taxon>Fusarium decemcellulare species complex</taxon>
    </lineage>
</organism>
<feature type="region of interest" description="Disordered" evidence="2">
    <location>
        <begin position="146"/>
        <end position="167"/>
    </location>
</feature>
<keyword evidence="1" id="KW-0378">Hydrolase</keyword>
<feature type="region of interest" description="Disordered" evidence="2">
    <location>
        <begin position="75"/>
        <end position="128"/>
    </location>
</feature>
<proteinExistence type="predicted"/>
<gene>
    <name evidence="5" type="ORF">FALBO_11448</name>
</gene>
<keyword evidence="3" id="KW-0812">Transmembrane</keyword>
<dbReference type="Gene3D" id="2.60.120.260">
    <property type="entry name" value="Galactose-binding domain-like"/>
    <property type="match status" value="1"/>
</dbReference>
<dbReference type="Pfam" id="PF02018">
    <property type="entry name" value="CBM_4_9"/>
    <property type="match status" value="1"/>
</dbReference>
<comment type="caution">
    <text evidence="5">The sequence shown here is derived from an EMBL/GenBank/DDBJ whole genome shotgun (WGS) entry which is preliminary data.</text>
</comment>
<dbReference type="Proteomes" id="UP000554235">
    <property type="component" value="Unassembled WGS sequence"/>
</dbReference>
<evidence type="ECO:0000313" key="6">
    <source>
        <dbReference type="Proteomes" id="UP000554235"/>
    </source>
</evidence>
<keyword evidence="3" id="KW-0472">Membrane</keyword>
<dbReference type="SUPFAM" id="SSF49785">
    <property type="entry name" value="Galactose-binding domain-like"/>
    <property type="match status" value="1"/>
</dbReference>
<dbReference type="AlphaFoldDB" id="A0A8H4L3T5"/>
<keyword evidence="3" id="KW-1133">Transmembrane helix</keyword>
<keyword evidence="6" id="KW-1185">Reference proteome</keyword>
<evidence type="ECO:0000256" key="1">
    <source>
        <dbReference type="ARBA" id="ARBA00022801"/>
    </source>
</evidence>
<protein>
    <recommendedName>
        <fullName evidence="4">CBM-cenC domain-containing protein</fullName>
    </recommendedName>
</protein>
<sequence length="299" mass="32284">MTKAQNNREWYVQPNTKPLFWVFIAVAAEITHKTLSITWLTSLFLAIAARACVPSPRSSTVSTWTSETETSSIATQVSSTTASSTTEELTTLTSTIETSSSTETAAEASTSSTESTSTTAESTTSTAVDTPVQTVEFVENRGFESATLDPWNDRGGADAGLSTTNQREGSQCYRMSGPYIAPAFSVCQTVGVDQGYEYTFTAWIKQICEVERDGGFYTCDGDVNKAELYVDSVYSSGQVSVPSDAEYHEFTGTFQYVGPSIDATDLCIQIAVGEGDQYNFFADSVSFARGKSVPIPEDE</sequence>
<evidence type="ECO:0000259" key="4">
    <source>
        <dbReference type="Pfam" id="PF02018"/>
    </source>
</evidence>
<dbReference type="EMBL" id="JAADYS010001660">
    <property type="protein sequence ID" value="KAF4461751.1"/>
    <property type="molecule type" value="Genomic_DNA"/>
</dbReference>
<name>A0A8H4L3T5_9HYPO</name>
<evidence type="ECO:0000313" key="5">
    <source>
        <dbReference type="EMBL" id="KAF4461751.1"/>
    </source>
</evidence>